<proteinExistence type="predicted"/>
<dbReference type="InterPro" id="IPR001343">
    <property type="entry name" value="Hemolysn_Ca-bd"/>
</dbReference>
<evidence type="ECO:0008006" key="3">
    <source>
        <dbReference type="Google" id="ProtNLM"/>
    </source>
</evidence>
<comment type="caution">
    <text evidence="1">The sequence shown here is derived from an EMBL/GenBank/DDBJ whole genome shotgun (WGS) entry which is preliminary data.</text>
</comment>
<dbReference type="SUPFAM" id="SSF51120">
    <property type="entry name" value="beta-Roll"/>
    <property type="match status" value="1"/>
</dbReference>
<dbReference type="Pfam" id="PF00353">
    <property type="entry name" value="HemolysinCabind"/>
    <property type="match status" value="1"/>
</dbReference>
<accession>A0ABS1I931</accession>
<reference evidence="1 2" key="1">
    <citation type="submission" date="2021-01" db="EMBL/GenBank/DDBJ databases">
        <title>Azospirillum sp. YIM DDC1 draft genome.</title>
        <authorList>
            <person name="Wang Y.-X."/>
        </authorList>
    </citation>
    <scope>NUCLEOTIDE SEQUENCE [LARGE SCALE GENOMIC DNA]</scope>
    <source>
        <strain evidence="1 2">YIM DDC1</strain>
    </source>
</reference>
<evidence type="ECO:0000313" key="2">
    <source>
        <dbReference type="Proteomes" id="UP000654452"/>
    </source>
</evidence>
<organism evidence="1 2">
    <name type="scientific">Azospirillum aestuarii</name>
    <dbReference type="NCBI Taxonomy" id="2802052"/>
    <lineage>
        <taxon>Bacteria</taxon>
        <taxon>Pseudomonadati</taxon>
        <taxon>Pseudomonadota</taxon>
        <taxon>Alphaproteobacteria</taxon>
        <taxon>Rhodospirillales</taxon>
        <taxon>Azospirillaceae</taxon>
        <taxon>Azospirillum</taxon>
    </lineage>
</organism>
<gene>
    <name evidence="1" type="ORF">JJL56_32450</name>
</gene>
<evidence type="ECO:0000313" key="1">
    <source>
        <dbReference type="EMBL" id="MBK4723553.1"/>
    </source>
</evidence>
<sequence length="615" mass="66732">MAVAIKDNTFGGSQIYVSGIGYVYNNNLLITSVDGKSNSSIVVYSSNINDALSRVYVESALFATKDSFFVNATDGKDHAYIGGNVYVIETSSTTAINSRPVVDFIGNAFEAGKLYNFSDFFSVFDPDGVIKEVYIRDNTDYGARLQFDGKNIPAGQTLTLTTINNSNSAYNKYGNNIYDLLARVTFLGADANFEDVFTVNAYDGDITAYDKAPGTPIRTYVKESSVQEPSNPIKTIEGNCSQLSDAQESIIKNAIKFVEKNGSDEGRKGYANDQCVSAVKDLIRESGYYWGGGQGNYNENLEAKINNFTDLANDSYYEEKKDAFKGKVYTSNFTAKEFLEVLIPGDIINYYHRYGSGKEYLHTAIVVSVCDGDVKIFDNRGKDGKLQIDSIFSAPNGYELWNPQILRLNSNAKKVADPEPAYQKTNIIVHNYESVAFDRRLLITSGDDSGAILMDNYSGPVAWLKNMYIGGEGWEAMVGSDFADFLNSRGGDDAIDGGRGDDVLDGGLGSNFLTGGPDNDTFFVDGRGGGVTWSTVTDLEKGEWITAWGWREGTSKITWAEMSGAEGAKGATAHIDLDGKGGIDMSMTIAGKSSGALIVTAGQVGDNSYLAFTLS</sequence>
<dbReference type="Proteomes" id="UP000654452">
    <property type="component" value="Unassembled WGS sequence"/>
</dbReference>
<protein>
    <recommendedName>
        <fullName evidence="3">Calcium-binding protein</fullName>
    </recommendedName>
</protein>
<name>A0ABS1I931_9PROT</name>
<dbReference type="InterPro" id="IPR011049">
    <property type="entry name" value="Serralysin-like_metalloprot_C"/>
</dbReference>
<dbReference type="EMBL" id="JAEPIV010000070">
    <property type="protein sequence ID" value="MBK4723553.1"/>
    <property type="molecule type" value="Genomic_DNA"/>
</dbReference>
<dbReference type="Gene3D" id="2.150.10.10">
    <property type="entry name" value="Serralysin-like metalloprotease, C-terminal"/>
    <property type="match status" value="1"/>
</dbReference>
<keyword evidence="2" id="KW-1185">Reference proteome</keyword>